<evidence type="ECO:0000259" key="1">
    <source>
        <dbReference type="Pfam" id="PF20434"/>
    </source>
</evidence>
<name>A0A9N8P759_9PEZI</name>
<evidence type="ECO:0000313" key="3">
    <source>
        <dbReference type="Proteomes" id="UP000716446"/>
    </source>
</evidence>
<feature type="domain" description="BD-FAE-like" evidence="1">
    <location>
        <begin position="51"/>
        <end position="164"/>
    </location>
</feature>
<accession>A0A9N8P759</accession>
<dbReference type="AlphaFoldDB" id="A0A9N8P759"/>
<dbReference type="InterPro" id="IPR029058">
    <property type="entry name" value="AB_hydrolase_fold"/>
</dbReference>
<dbReference type="Gene3D" id="3.40.50.1820">
    <property type="entry name" value="alpha/beta hydrolase"/>
    <property type="match status" value="1"/>
</dbReference>
<proteinExistence type="predicted"/>
<feature type="non-terminal residue" evidence="2">
    <location>
        <position position="1"/>
    </location>
</feature>
<dbReference type="InterPro" id="IPR049492">
    <property type="entry name" value="BD-FAE-like_dom"/>
</dbReference>
<reference evidence="2" key="1">
    <citation type="submission" date="2020-06" db="EMBL/GenBank/DDBJ databases">
        <authorList>
            <person name="Onetto C."/>
        </authorList>
    </citation>
    <scope>NUCLEOTIDE SEQUENCE</scope>
</reference>
<comment type="caution">
    <text evidence="2">The sequence shown here is derived from an EMBL/GenBank/DDBJ whole genome shotgun (WGS) entry which is preliminary data.</text>
</comment>
<dbReference type="EMBL" id="CAIJEN010000003">
    <property type="protein sequence ID" value="CAD0083984.1"/>
    <property type="molecule type" value="Genomic_DNA"/>
</dbReference>
<dbReference type="Proteomes" id="UP000716446">
    <property type="component" value="Unassembled WGS sequence"/>
</dbReference>
<organism evidence="2 3">
    <name type="scientific">Aureobasidium vineae</name>
    <dbReference type="NCBI Taxonomy" id="2773715"/>
    <lineage>
        <taxon>Eukaryota</taxon>
        <taxon>Fungi</taxon>
        <taxon>Dikarya</taxon>
        <taxon>Ascomycota</taxon>
        <taxon>Pezizomycotina</taxon>
        <taxon>Dothideomycetes</taxon>
        <taxon>Dothideomycetidae</taxon>
        <taxon>Dothideales</taxon>
        <taxon>Saccotheciaceae</taxon>
        <taxon>Aureobasidium</taxon>
    </lineage>
</organism>
<sequence>MDQLPQFGRAIFPGLMPTMKAYAELHEKNRSNIESTPREEFTYGPDARQKLDMYSPKQISDDTPIIVFVYGGGLVSGDKRLPSPPAAKDLAYANIGHYYSVWTNHSTNYQPKGFVTVIPDYRRTGDGGVFPSGGQDIAGALAWIKTRFDSGHHKLWIMGNSAGAVHSTTWLLEPSLAVSRKSVQTGSVVIQGVILVSMPAHFQKAGSDRMGVLTAYYKDRMEEDCALGLVSRAETPITKLLVVTATLDPEDEILEASQEFVDKYKERFGQDGLSEVSLEGHNHFSTTLALGTGIEREESLGEEVFKWMGQI</sequence>
<protein>
    <recommendedName>
        <fullName evidence="1">BD-FAE-like domain-containing protein</fullName>
    </recommendedName>
</protein>
<dbReference type="Pfam" id="PF20434">
    <property type="entry name" value="BD-FAE"/>
    <property type="match status" value="1"/>
</dbReference>
<dbReference type="SUPFAM" id="SSF53474">
    <property type="entry name" value="alpha/beta-Hydrolases"/>
    <property type="match status" value="1"/>
</dbReference>
<evidence type="ECO:0000313" key="2">
    <source>
        <dbReference type="EMBL" id="CAD0083984.1"/>
    </source>
</evidence>
<gene>
    <name evidence="2" type="ORF">AWRI4619_LOCUS2551</name>
</gene>
<keyword evidence="3" id="KW-1185">Reference proteome</keyword>